<dbReference type="AlphaFoldDB" id="A0AAP2RHU7"/>
<name>A0AAP2RHU7_9FIRM</name>
<keyword evidence="3" id="KW-1185">Reference proteome</keyword>
<dbReference type="InterPro" id="IPR043472">
    <property type="entry name" value="Macro_dom-like"/>
</dbReference>
<dbReference type="PANTHER" id="PTHR11106">
    <property type="entry name" value="GANGLIOSIDE INDUCED DIFFERENTIATION ASSOCIATED PROTEIN 2-RELATED"/>
    <property type="match status" value="1"/>
</dbReference>
<comment type="caution">
    <text evidence="2">The sequence shown here is derived from an EMBL/GenBank/DDBJ whole genome shotgun (WGS) entry which is preliminary data.</text>
</comment>
<dbReference type="Gene3D" id="3.40.220.10">
    <property type="entry name" value="Leucine Aminopeptidase, subunit E, domain 1"/>
    <property type="match status" value="1"/>
</dbReference>
<sequence>MTQQERLLYLIQYLIKENSRYSGIKIPRFAEEQKRLFRSLMNVRPPEPVTDEFLKVQDAYLAEERDQRGVVSVSELSMMQEGICLWKGDITTLRADAIVNAANRALLGCFVPCHGCIDNAIHSASGVQLRLACRRIMEEQGRDEPAGAAKITEAYNLPCRYVLHTVGPIVQGEPTETDRMLLASCYHSCLELAADYGVKSIVFCCISTGEFHFPGEEAAKIAVEAVKGFIRADDRIQRVVFNVYKDADFQIYRKLLGDNQCSY</sequence>
<dbReference type="Proteomes" id="UP001299265">
    <property type="component" value="Unassembled WGS sequence"/>
</dbReference>
<dbReference type="RefSeq" id="WP_231061646.1">
    <property type="nucleotide sequence ID" value="NZ_JAJNOR010000001.1"/>
</dbReference>
<dbReference type="SMART" id="SM00506">
    <property type="entry name" value="A1pp"/>
    <property type="match status" value="1"/>
</dbReference>
<keyword evidence="2" id="KW-0378">Hydrolase</keyword>
<dbReference type="CDD" id="cd02908">
    <property type="entry name" value="Macro_OAADPr_deacetylase"/>
    <property type="match status" value="1"/>
</dbReference>
<reference evidence="2 3" key="1">
    <citation type="submission" date="2021-11" db="EMBL/GenBank/DDBJ databases">
        <title>Lacrimispora sp. nov. NSJ-141 isolated from human feces.</title>
        <authorList>
            <person name="Abdugheni R."/>
        </authorList>
    </citation>
    <scope>NUCLEOTIDE SEQUENCE [LARGE SCALE GENOMIC DNA]</scope>
    <source>
        <strain evidence="2 3">NSJ-141</strain>
    </source>
</reference>
<proteinExistence type="predicted"/>
<protein>
    <submittedName>
        <fullName evidence="2">Protein-ADP-ribose hydrolase</fullName>
    </submittedName>
</protein>
<evidence type="ECO:0000313" key="3">
    <source>
        <dbReference type="Proteomes" id="UP001299265"/>
    </source>
</evidence>
<dbReference type="Pfam" id="PF01661">
    <property type="entry name" value="Macro"/>
    <property type="match status" value="1"/>
</dbReference>
<dbReference type="SUPFAM" id="SSF52949">
    <property type="entry name" value="Macro domain-like"/>
    <property type="match status" value="1"/>
</dbReference>
<gene>
    <name evidence="2" type="ORF">LQE92_03730</name>
</gene>
<dbReference type="GO" id="GO:0016787">
    <property type="term" value="F:hydrolase activity"/>
    <property type="evidence" value="ECO:0007669"/>
    <property type="project" value="UniProtKB-KW"/>
</dbReference>
<dbReference type="EMBL" id="JAJNOR010000001">
    <property type="protein sequence ID" value="MCD2491734.1"/>
    <property type="molecule type" value="Genomic_DNA"/>
</dbReference>
<organism evidence="2 3">
    <name type="scientific">Lientehia hominis</name>
    <dbReference type="NCBI Taxonomy" id="2897778"/>
    <lineage>
        <taxon>Bacteria</taxon>
        <taxon>Bacillati</taxon>
        <taxon>Bacillota</taxon>
        <taxon>Clostridia</taxon>
        <taxon>Lachnospirales</taxon>
        <taxon>Lachnospiraceae</taxon>
        <taxon>Lientehia</taxon>
    </lineage>
</organism>
<dbReference type="PROSITE" id="PS51154">
    <property type="entry name" value="MACRO"/>
    <property type="match status" value="1"/>
</dbReference>
<dbReference type="NCBIfam" id="NF003163">
    <property type="entry name" value="PRK04143.1"/>
    <property type="match status" value="1"/>
</dbReference>
<evidence type="ECO:0000313" key="2">
    <source>
        <dbReference type="EMBL" id="MCD2491734.1"/>
    </source>
</evidence>
<dbReference type="InterPro" id="IPR002589">
    <property type="entry name" value="Macro_dom"/>
</dbReference>
<dbReference type="PANTHER" id="PTHR11106:SF27">
    <property type="entry name" value="MACRO DOMAIN-CONTAINING PROTEIN"/>
    <property type="match status" value="1"/>
</dbReference>
<feature type="domain" description="Macro" evidence="1">
    <location>
        <begin position="70"/>
        <end position="260"/>
    </location>
</feature>
<evidence type="ECO:0000259" key="1">
    <source>
        <dbReference type="PROSITE" id="PS51154"/>
    </source>
</evidence>
<accession>A0AAP2RHU7</accession>